<keyword evidence="3" id="KW-1185">Reference proteome</keyword>
<evidence type="ECO:0000313" key="3">
    <source>
        <dbReference type="Proteomes" id="UP000761264"/>
    </source>
</evidence>
<keyword evidence="1" id="KW-1133">Transmembrane helix</keyword>
<accession>A0A967C4R4</accession>
<comment type="caution">
    <text evidence="2">The sequence shown here is derived from an EMBL/GenBank/DDBJ whole genome shotgun (WGS) entry which is preliminary data.</text>
</comment>
<protein>
    <submittedName>
        <fullName evidence="2">Uncharacterized protein</fullName>
    </submittedName>
</protein>
<evidence type="ECO:0000313" key="2">
    <source>
        <dbReference type="EMBL" id="NIA68385.1"/>
    </source>
</evidence>
<sequence>MTQQSDSPSPQVDTVAEIRGHRIPKRRFTRWALYYFILYIVLPVLAVSLLADAILYFLFTRFTDHCYALFCLLN</sequence>
<dbReference type="AlphaFoldDB" id="A0A967C4R4"/>
<keyword evidence="1" id="KW-0472">Membrane</keyword>
<name>A0A967C4R4_9PROT</name>
<dbReference type="Proteomes" id="UP000761264">
    <property type="component" value="Unassembled WGS sequence"/>
</dbReference>
<feature type="transmembrane region" description="Helical" evidence="1">
    <location>
        <begin position="32"/>
        <end position="59"/>
    </location>
</feature>
<proteinExistence type="predicted"/>
<dbReference type="RefSeq" id="WP_167222900.1">
    <property type="nucleotide sequence ID" value="NZ_JAAQPH010000004.1"/>
</dbReference>
<reference evidence="2" key="1">
    <citation type="submission" date="2020-03" db="EMBL/GenBank/DDBJ databases">
        <title>Genome of Pelagibius litoralis DSM 21314T.</title>
        <authorList>
            <person name="Wang G."/>
        </authorList>
    </citation>
    <scope>NUCLEOTIDE SEQUENCE</scope>
    <source>
        <strain evidence="2">DSM 21314</strain>
    </source>
</reference>
<organism evidence="2 3">
    <name type="scientific">Pelagibius litoralis</name>
    <dbReference type="NCBI Taxonomy" id="374515"/>
    <lineage>
        <taxon>Bacteria</taxon>
        <taxon>Pseudomonadati</taxon>
        <taxon>Pseudomonadota</taxon>
        <taxon>Alphaproteobacteria</taxon>
        <taxon>Rhodospirillales</taxon>
        <taxon>Rhodovibrionaceae</taxon>
        <taxon>Pelagibius</taxon>
    </lineage>
</organism>
<gene>
    <name evidence="2" type="ORF">HBA54_07250</name>
</gene>
<keyword evidence="1" id="KW-0812">Transmembrane</keyword>
<dbReference type="EMBL" id="JAAQPH010000004">
    <property type="protein sequence ID" value="NIA68385.1"/>
    <property type="molecule type" value="Genomic_DNA"/>
</dbReference>
<evidence type="ECO:0000256" key="1">
    <source>
        <dbReference type="SAM" id="Phobius"/>
    </source>
</evidence>